<evidence type="ECO:0000313" key="1">
    <source>
        <dbReference type="EMBL" id="KZS13396.1"/>
    </source>
</evidence>
<dbReference type="EMBL" id="LRGB01001173">
    <property type="protein sequence ID" value="KZS13396.1"/>
    <property type="molecule type" value="Genomic_DNA"/>
</dbReference>
<proteinExistence type="predicted"/>
<gene>
    <name evidence="1" type="ORF">APZ42_021484</name>
</gene>
<protein>
    <submittedName>
        <fullName evidence="1">Uncharacterized protein</fullName>
    </submittedName>
</protein>
<sequence>MDALPLNWTFLMQRTLASCYFLLRDGRSFKHRVQGTKLRFCLFLISSSMIGRLTAEYKVDMRAYQSYKLAYYLFIFLVYHRSRSTAILLCYLSGKTSQQQFRLHLTRMYALHRTSQPGCRADFTFTSCRCQRLLTLMHTYIYTEYIYSKPLFVLKAGA</sequence>
<comment type="caution">
    <text evidence="1">The sequence shown here is derived from an EMBL/GenBank/DDBJ whole genome shotgun (WGS) entry which is preliminary data.</text>
</comment>
<dbReference type="AlphaFoldDB" id="A0A164WM86"/>
<keyword evidence="2" id="KW-1185">Reference proteome</keyword>
<name>A0A164WM86_9CRUS</name>
<organism evidence="1 2">
    <name type="scientific">Daphnia magna</name>
    <dbReference type="NCBI Taxonomy" id="35525"/>
    <lineage>
        <taxon>Eukaryota</taxon>
        <taxon>Metazoa</taxon>
        <taxon>Ecdysozoa</taxon>
        <taxon>Arthropoda</taxon>
        <taxon>Crustacea</taxon>
        <taxon>Branchiopoda</taxon>
        <taxon>Diplostraca</taxon>
        <taxon>Cladocera</taxon>
        <taxon>Anomopoda</taxon>
        <taxon>Daphniidae</taxon>
        <taxon>Daphnia</taxon>
    </lineage>
</organism>
<reference evidence="1 2" key="1">
    <citation type="submission" date="2016-03" db="EMBL/GenBank/DDBJ databases">
        <title>EvidentialGene: Evidence-directed Construction of Genes on Genomes.</title>
        <authorList>
            <person name="Gilbert D.G."/>
            <person name="Choi J.-H."/>
            <person name="Mockaitis K."/>
            <person name="Colbourne J."/>
            <person name="Pfrender M."/>
        </authorList>
    </citation>
    <scope>NUCLEOTIDE SEQUENCE [LARGE SCALE GENOMIC DNA]</scope>
    <source>
        <strain evidence="1 2">Xinb3</strain>
        <tissue evidence="1">Complete organism</tissue>
    </source>
</reference>
<dbReference type="Proteomes" id="UP000076858">
    <property type="component" value="Unassembled WGS sequence"/>
</dbReference>
<accession>A0A164WM86</accession>
<evidence type="ECO:0000313" key="2">
    <source>
        <dbReference type="Proteomes" id="UP000076858"/>
    </source>
</evidence>